<feature type="compositionally biased region" description="Low complexity" evidence="1">
    <location>
        <begin position="1329"/>
        <end position="1339"/>
    </location>
</feature>
<dbReference type="OrthoDB" id="242738at2759"/>
<dbReference type="EMBL" id="LGTL01000009">
    <property type="protein sequence ID" value="KPA79978.1"/>
    <property type="molecule type" value="Genomic_DNA"/>
</dbReference>
<feature type="transmembrane region" description="Helical" evidence="2">
    <location>
        <begin position="12"/>
        <end position="33"/>
    </location>
</feature>
<comment type="caution">
    <text evidence="3">The sequence shown here is derived from an EMBL/GenBank/DDBJ whole genome shotgun (WGS) entry which is preliminary data.</text>
</comment>
<name>A0A0N1J4T5_LEPPY</name>
<keyword evidence="2" id="KW-1133">Transmembrane helix</keyword>
<feature type="region of interest" description="Disordered" evidence="1">
    <location>
        <begin position="1307"/>
        <end position="1339"/>
    </location>
</feature>
<evidence type="ECO:0000313" key="3">
    <source>
        <dbReference type="EMBL" id="KPA79978.1"/>
    </source>
</evidence>
<protein>
    <submittedName>
        <fullName evidence="3">Uncharacterized protein</fullName>
    </submittedName>
</protein>
<keyword evidence="2" id="KW-0812">Transmembrane</keyword>
<dbReference type="OMA" id="QLLWCAG"/>
<dbReference type="RefSeq" id="XP_015658417.1">
    <property type="nucleotide sequence ID" value="XM_015802901.1"/>
</dbReference>
<evidence type="ECO:0000256" key="2">
    <source>
        <dbReference type="SAM" id="Phobius"/>
    </source>
</evidence>
<sequence length="1684" mass="187937">MMLRQGQPAKRWGALCLLAAYVVSVSILVVYAAGIKITVPEKDEDWPWKPQLDLFVSDTFFTGEAELHDADHWQVLSQVGAPLRIAADSSYDLMQLLELVSFMRADGKGTCPFYTTPYRRMYYWFHPDELALLYGEARWIALQRLQEPKAWSLVLHETVGPAVRAAEGFIEHLKTADLPGQLLLRLRESNGNTQTLHVPLADFRVSVRIIFAGHPLEYRLPQLTVDGEAVGRRRHIQRFLHTKQKVDAQVAEFDAATVRAQNSLRASLMELQREEQDAYDTHARFKARYQRFLLDRQARREAAEAANETERADRLDGKGVADARKGPLMTSSLLEIHAVAGQVRTAEERRGVSCRKIYAAWDTLRGSGVRWEHDGRATQLRRLHARHGCRDDLAPLQRALHGSPSAGEADEDGDATVAELHPTARQVWVGSVAEMMMQREKSGRPPTIAQLYAVLFAVWKAAAGEATTKMANESFSASGFVRFVDHFVESGDAVEMAGGWLPRFVRAELHYVVGILDLVTYQHLKSTATRQSADCEADGVVRGVVQLYEALSAGSHHAAGALATLREHGIFTRQHTKAAMLLLLQSMRVVPSHLLRQLLLSAPPSPTAPSSAPSPFPTLHHRALNARGLDASRLLRFEQFYAVDHTIREVDDPFMTRAGITTLVAVSNENIQSTDDAPELEDVYREAAMEREQEDYEGSITVRLSRRVLKANMLFSGFKDTKLDPHEAQCELLVVLRRLGYLCDLNVSSLHSADRSISGRPRYLETRIGVPLPDSCVEHDTELYSVLGNTRHTLLLCPGSQDAFGHGHPREQVPTSETLFAMLHQVLLSLSYVHLLHTHKYELSHMYAALSVEMSIRLQRLLVKRLDQVRETVDRFANVFSKVENATPPAPVSPYGALRMSAEGTGADAWAAAAIMEDIENGTEDYGKEVPKQSPSRSLDERARRAVERCRSVTDSPFVITESLLLLALSRWAKRGPLVGNAVEVSAVEQQLSAWTMEPFQLLGQLLGSADASNQRAEQNESRGGGEVVEEALRDLKRSEPPNSPADAALLPHSRDAGRTPAPLDVHALFLICLSAMKRWKSDFPSVHLLDSTSYSVRRTDPFVMASFLLHAEDATTHAPLISIPKLRDLAVAASPHFLGQTPHFLPLVDDTVESYAARLLRFAARHIHALEPTVELLRSGDYGVGFTMDNTAPSSTAGLRRHGVVDDAPPRRFRLQTLRRVKQQTIETADLQPLLYASDVHDYFNQSRWTYMGVALNAAYNALLYPFTFTTSESVLDEMEKHLQFIAPEEREEVLRAFVIEGEGGDDNGFEIRGRDSSGESTTEDSAQRASSAAEQQAPPHALFMNVVAGEETTSVSDFVEGFAKSIPLREHFIACQLFSFTLESGMPEGFSLILYEAADRGNPFLRDVANYLADAVFGRWTASVWTEHHLSAQWQREKSELAIDGSILSLNTRSPFGYASLEGRQELFARLSRWRAATAAAAAAAANQSGLSAARDQLLWCAGFLTRKAYYGSAQIYPLGYEGALYPAADLACLAELNQLVASHGGPAGTKAKWSKTQWRQAQRNGTDLLRDLGDRLAYDYGLIERPPARHFALSENEFRRNVSNRDTATEAVDRQHAPLKRFMRVSTQLVEPWNRRSRQIDVESLGYGEGVYYNGRLHRVSGYRWGSMMQSWWLWVRHFFP</sequence>
<evidence type="ECO:0000256" key="1">
    <source>
        <dbReference type="SAM" id="MobiDB-lite"/>
    </source>
</evidence>
<dbReference type="Proteomes" id="UP000037923">
    <property type="component" value="Unassembled WGS sequence"/>
</dbReference>
<feature type="region of interest" description="Disordered" evidence="1">
    <location>
        <begin position="923"/>
        <end position="942"/>
    </location>
</feature>
<gene>
    <name evidence="3" type="ORF">ABB37_05019</name>
</gene>
<reference evidence="3 4" key="1">
    <citation type="submission" date="2015-07" db="EMBL/GenBank/DDBJ databases">
        <title>High-quality genome of monoxenous trypanosomatid Leptomonas pyrrhocoris.</title>
        <authorList>
            <person name="Flegontov P."/>
            <person name="Butenko A."/>
            <person name="Firsov S."/>
            <person name="Vlcek C."/>
            <person name="Logacheva M.D."/>
            <person name="Field M."/>
            <person name="Filatov D."/>
            <person name="Flegontova O."/>
            <person name="Gerasimov E."/>
            <person name="Jackson A.P."/>
            <person name="Kelly S."/>
            <person name="Opperdoes F."/>
            <person name="O'Reilly A."/>
            <person name="Votypka J."/>
            <person name="Yurchenko V."/>
            <person name="Lukes J."/>
        </authorList>
    </citation>
    <scope>NUCLEOTIDE SEQUENCE [LARGE SCALE GENOMIC DNA]</scope>
    <source>
        <strain evidence="3">H10</strain>
    </source>
</reference>
<keyword evidence="4" id="KW-1185">Reference proteome</keyword>
<organism evidence="3 4">
    <name type="scientific">Leptomonas pyrrhocoris</name>
    <name type="common">Firebug parasite</name>
    <dbReference type="NCBI Taxonomy" id="157538"/>
    <lineage>
        <taxon>Eukaryota</taxon>
        <taxon>Discoba</taxon>
        <taxon>Euglenozoa</taxon>
        <taxon>Kinetoplastea</taxon>
        <taxon>Metakinetoplastina</taxon>
        <taxon>Trypanosomatida</taxon>
        <taxon>Trypanosomatidae</taxon>
        <taxon>Leishmaniinae</taxon>
        <taxon>Leptomonas</taxon>
    </lineage>
</organism>
<keyword evidence="2" id="KW-0472">Membrane</keyword>
<dbReference type="GeneID" id="26905310"/>
<evidence type="ECO:0000313" key="4">
    <source>
        <dbReference type="Proteomes" id="UP000037923"/>
    </source>
</evidence>
<proteinExistence type="predicted"/>
<dbReference type="VEuPathDB" id="TriTrypDB:LpyrH10_09_1190"/>
<accession>A0A0N1J4T5</accession>